<keyword evidence="1" id="KW-0812">Transmembrane</keyword>
<comment type="caution">
    <text evidence="2">The sequence shown here is derived from an EMBL/GenBank/DDBJ whole genome shotgun (WGS) entry which is preliminary data.</text>
</comment>
<name>A0A645IDQ8_9ZZZZ</name>
<sequence>MDYANVVVFIIIGIVASGFIYYNFIFPRKVEKEEKEKNSHKGSL</sequence>
<reference evidence="2" key="1">
    <citation type="submission" date="2019-08" db="EMBL/GenBank/DDBJ databases">
        <authorList>
            <person name="Kucharzyk K."/>
            <person name="Murdoch R.W."/>
            <person name="Higgins S."/>
            <person name="Loffler F."/>
        </authorList>
    </citation>
    <scope>NUCLEOTIDE SEQUENCE</scope>
</reference>
<keyword evidence="1" id="KW-1133">Transmembrane helix</keyword>
<protein>
    <submittedName>
        <fullName evidence="2">Uncharacterized protein</fullName>
    </submittedName>
</protein>
<organism evidence="2">
    <name type="scientific">bioreactor metagenome</name>
    <dbReference type="NCBI Taxonomy" id="1076179"/>
    <lineage>
        <taxon>unclassified sequences</taxon>
        <taxon>metagenomes</taxon>
        <taxon>ecological metagenomes</taxon>
    </lineage>
</organism>
<dbReference type="AlphaFoldDB" id="A0A645IDQ8"/>
<accession>A0A645IDQ8</accession>
<keyword evidence="1" id="KW-0472">Membrane</keyword>
<feature type="transmembrane region" description="Helical" evidence="1">
    <location>
        <begin position="6"/>
        <end position="25"/>
    </location>
</feature>
<evidence type="ECO:0000313" key="2">
    <source>
        <dbReference type="EMBL" id="MPN49435.1"/>
    </source>
</evidence>
<dbReference type="EMBL" id="VSSQ01112699">
    <property type="protein sequence ID" value="MPN49435.1"/>
    <property type="molecule type" value="Genomic_DNA"/>
</dbReference>
<proteinExistence type="predicted"/>
<evidence type="ECO:0000256" key="1">
    <source>
        <dbReference type="SAM" id="Phobius"/>
    </source>
</evidence>
<gene>
    <name evidence="2" type="ORF">SDC9_197056</name>
</gene>